<protein>
    <submittedName>
        <fullName evidence="3">CRISPR-associated RAMP protein</fullName>
    </submittedName>
</protein>
<organism evidence="3 4">
    <name type="scientific">Bacillus thermozeamaize</name>
    <dbReference type="NCBI Taxonomy" id="230954"/>
    <lineage>
        <taxon>Bacteria</taxon>
        <taxon>Bacillati</taxon>
        <taxon>Bacillota</taxon>
        <taxon>Bacilli</taxon>
        <taxon>Bacillales</taxon>
        <taxon>Bacillaceae</taxon>
        <taxon>Bacillus</taxon>
    </lineage>
</organism>
<dbReference type="InterPro" id="IPR052216">
    <property type="entry name" value="CRISPR_Csm3_endoribonuclease"/>
</dbReference>
<dbReference type="InterPro" id="IPR005537">
    <property type="entry name" value="RAMP_III_fam"/>
</dbReference>
<evidence type="ECO:0000313" key="4">
    <source>
        <dbReference type="Proteomes" id="UP000196475"/>
    </source>
</evidence>
<proteinExistence type="predicted"/>
<dbReference type="Pfam" id="PF03787">
    <property type="entry name" value="RAMPs"/>
    <property type="match status" value="1"/>
</dbReference>
<evidence type="ECO:0000313" key="3">
    <source>
        <dbReference type="EMBL" id="OUM86001.1"/>
    </source>
</evidence>
<sequence>MTASTAYFDRFVNQFIIRGRLVLDSPMHIGEGKKQVFGPDNGVVKTHDNQPYIPGSSLKGVLRSFLERIAHTLDYDENYYSKPCQSVSQTGQICLYRYQNKNARQDLLRRLGGDEERFQQTLARESCPICHLFGNQMRAAKVKIRDAIVCHPWAEQYATRQGNAIDRDTGKVSGRFLYDFEVVPTGTTFQFQLVADNLAETEQLWLATALEALRQGHLTIGGKVARGLGHVHGEDWTVQIIREDNLLSHLLGQEVPAQPFEHFLNELNPQGV</sequence>
<reference evidence="4" key="1">
    <citation type="submission" date="2016-06" db="EMBL/GenBank/DDBJ databases">
        <authorList>
            <person name="Nascimento L."/>
            <person name="Pereira R.V."/>
            <person name="Martins L.F."/>
            <person name="Quaggio R.B."/>
            <person name="Silva A.M."/>
            <person name="Setubal J.C."/>
        </authorList>
    </citation>
    <scope>NUCLEOTIDE SEQUENCE [LARGE SCALE GENOMIC DNA]</scope>
</reference>
<dbReference type="GO" id="GO:0051607">
    <property type="term" value="P:defense response to virus"/>
    <property type="evidence" value="ECO:0007669"/>
    <property type="project" value="UniProtKB-KW"/>
</dbReference>
<name>A0A1Y3PF78_9BACI</name>
<dbReference type="AlphaFoldDB" id="A0A1Y3PF78"/>
<keyword evidence="1" id="KW-0051">Antiviral defense</keyword>
<dbReference type="NCBIfam" id="TIGR02581">
    <property type="entry name" value="cas_cyan_RAMP"/>
    <property type="match status" value="1"/>
</dbReference>
<dbReference type="Proteomes" id="UP000196475">
    <property type="component" value="Unassembled WGS sequence"/>
</dbReference>
<evidence type="ECO:0000259" key="2">
    <source>
        <dbReference type="Pfam" id="PF03787"/>
    </source>
</evidence>
<gene>
    <name evidence="3" type="ORF">BAA01_01155</name>
</gene>
<dbReference type="InterPro" id="IPR013411">
    <property type="entry name" value="CRISPR-assoc_RAMP_Csx7"/>
</dbReference>
<accession>A0A1Y3PF78</accession>
<dbReference type="PANTHER" id="PTHR35579">
    <property type="entry name" value="CRISPR SYSTEM CMS ENDORIBONUCLEASE CSM3"/>
    <property type="match status" value="1"/>
</dbReference>
<dbReference type="PANTHER" id="PTHR35579:SF6">
    <property type="entry name" value="DUF324 DOMAIN-CONTAINING PROTEIN"/>
    <property type="match status" value="1"/>
</dbReference>
<dbReference type="EMBL" id="LZRT01000094">
    <property type="protein sequence ID" value="OUM86001.1"/>
    <property type="molecule type" value="Genomic_DNA"/>
</dbReference>
<feature type="domain" description="CRISPR type III-associated protein" evidence="2">
    <location>
        <begin position="21"/>
        <end position="231"/>
    </location>
</feature>
<evidence type="ECO:0000256" key="1">
    <source>
        <dbReference type="ARBA" id="ARBA00023118"/>
    </source>
</evidence>
<comment type="caution">
    <text evidence="3">The sequence shown here is derived from an EMBL/GenBank/DDBJ whole genome shotgun (WGS) entry which is preliminary data.</text>
</comment>